<organism evidence="1 2">
    <name type="scientific">Stappia albiluteola</name>
    <dbReference type="NCBI Taxonomy" id="2758565"/>
    <lineage>
        <taxon>Bacteria</taxon>
        <taxon>Pseudomonadati</taxon>
        <taxon>Pseudomonadota</taxon>
        <taxon>Alphaproteobacteria</taxon>
        <taxon>Hyphomicrobiales</taxon>
        <taxon>Stappiaceae</taxon>
        <taxon>Stappia</taxon>
    </lineage>
</organism>
<dbReference type="InterPro" id="IPR010982">
    <property type="entry name" value="Lambda_DNA-bd_dom_sf"/>
</dbReference>
<evidence type="ECO:0000313" key="1">
    <source>
        <dbReference type="EMBL" id="MBA5777102.1"/>
    </source>
</evidence>
<dbReference type="GO" id="GO:0003677">
    <property type="term" value="F:DNA binding"/>
    <property type="evidence" value="ECO:0007669"/>
    <property type="project" value="InterPro"/>
</dbReference>
<dbReference type="RefSeq" id="WP_182164177.1">
    <property type="nucleotide sequence ID" value="NZ_JACFXV010000046.1"/>
</dbReference>
<gene>
    <name evidence="1" type="ORF">H2509_08165</name>
</gene>
<dbReference type="Proteomes" id="UP000541109">
    <property type="component" value="Unassembled WGS sequence"/>
</dbReference>
<dbReference type="SUPFAM" id="SSF47413">
    <property type="entry name" value="lambda repressor-like DNA-binding domains"/>
    <property type="match status" value="1"/>
</dbReference>
<accession>A0A839ADW2</accession>
<keyword evidence="2" id="KW-1185">Reference proteome</keyword>
<reference evidence="1 2" key="1">
    <citation type="submission" date="2020-07" db="EMBL/GenBank/DDBJ databases">
        <title>Stappia sp., F7233, whole genome shotgun sequencing project.</title>
        <authorList>
            <person name="Jiang S."/>
            <person name="Liu Z.W."/>
            <person name="Du Z.J."/>
        </authorList>
    </citation>
    <scope>NUCLEOTIDE SEQUENCE [LARGE SCALE GENOMIC DNA]</scope>
    <source>
        <strain evidence="1 2">F7233</strain>
    </source>
</reference>
<evidence type="ECO:0008006" key="3">
    <source>
        <dbReference type="Google" id="ProtNLM"/>
    </source>
</evidence>
<sequence>MEPRVETGFLERLRHIVRESGGPKLVSERTGIPVGTLNKYLAGTSHPPFSNMVKIGQLRGWSLAWLATGEGAELLDPSRPQRRPVDDWTMRRAAAVVTSVYEEMKIAITPENVAVEAAGIYNDLMTRVADPDDQAEIEAALPQLRHLLRKRLAAAAAEPGSGKRSAS</sequence>
<proteinExistence type="predicted"/>
<comment type="caution">
    <text evidence="1">The sequence shown here is derived from an EMBL/GenBank/DDBJ whole genome shotgun (WGS) entry which is preliminary data.</text>
</comment>
<dbReference type="EMBL" id="JACFXV010000046">
    <property type="protein sequence ID" value="MBA5777102.1"/>
    <property type="molecule type" value="Genomic_DNA"/>
</dbReference>
<evidence type="ECO:0000313" key="2">
    <source>
        <dbReference type="Proteomes" id="UP000541109"/>
    </source>
</evidence>
<protein>
    <recommendedName>
        <fullName evidence="3">HTH cro/C1-type domain-containing protein</fullName>
    </recommendedName>
</protein>
<name>A0A839ADW2_9HYPH</name>
<dbReference type="AlphaFoldDB" id="A0A839ADW2"/>